<sequence length="25" mass="3047">MRDFQFIQFSISLFYNNQLSNPTVH</sequence>
<name>A0A2P2NP83_RHIMU</name>
<proteinExistence type="predicted"/>
<organism evidence="1">
    <name type="scientific">Rhizophora mucronata</name>
    <name type="common">Asiatic mangrove</name>
    <dbReference type="NCBI Taxonomy" id="61149"/>
    <lineage>
        <taxon>Eukaryota</taxon>
        <taxon>Viridiplantae</taxon>
        <taxon>Streptophyta</taxon>
        <taxon>Embryophyta</taxon>
        <taxon>Tracheophyta</taxon>
        <taxon>Spermatophyta</taxon>
        <taxon>Magnoliopsida</taxon>
        <taxon>eudicotyledons</taxon>
        <taxon>Gunneridae</taxon>
        <taxon>Pentapetalae</taxon>
        <taxon>rosids</taxon>
        <taxon>fabids</taxon>
        <taxon>Malpighiales</taxon>
        <taxon>Rhizophoraceae</taxon>
        <taxon>Rhizophora</taxon>
    </lineage>
</organism>
<dbReference type="AlphaFoldDB" id="A0A2P2NP83"/>
<evidence type="ECO:0000313" key="1">
    <source>
        <dbReference type="EMBL" id="MBX44251.1"/>
    </source>
</evidence>
<protein>
    <submittedName>
        <fullName evidence="1">Uncharacterized protein</fullName>
    </submittedName>
</protein>
<dbReference type="EMBL" id="GGEC01063767">
    <property type="protein sequence ID" value="MBX44251.1"/>
    <property type="molecule type" value="Transcribed_RNA"/>
</dbReference>
<reference evidence="1" key="1">
    <citation type="submission" date="2018-02" db="EMBL/GenBank/DDBJ databases">
        <title>Rhizophora mucronata_Transcriptome.</title>
        <authorList>
            <person name="Meera S.P."/>
            <person name="Sreeshan A."/>
            <person name="Augustine A."/>
        </authorList>
    </citation>
    <scope>NUCLEOTIDE SEQUENCE</scope>
    <source>
        <tissue evidence="1">Leaf</tissue>
    </source>
</reference>
<accession>A0A2P2NP83</accession>